<comment type="caution">
    <text evidence="1">The sequence shown here is derived from an EMBL/GenBank/DDBJ whole genome shotgun (WGS) entry which is preliminary data.</text>
</comment>
<gene>
    <name evidence="1" type="ORF">BpHYR1_043515</name>
</gene>
<accession>A0A3M7RJR1</accession>
<dbReference type="EMBL" id="REGN01003219">
    <property type="protein sequence ID" value="RNA23781.1"/>
    <property type="molecule type" value="Genomic_DNA"/>
</dbReference>
<name>A0A3M7RJR1_BRAPC</name>
<proteinExistence type="predicted"/>
<evidence type="ECO:0000313" key="1">
    <source>
        <dbReference type="EMBL" id="RNA23781.1"/>
    </source>
</evidence>
<protein>
    <submittedName>
        <fullName evidence="1">Uncharacterized protein</fullName>
    </submittedName>
</protein>
<organism evidence="1 2">
    <name type="scientific">Brachionus plicatilis</name>
    <name type="common">Marine rotifer</name>
    <name type="synonym">Brachionus muelleri</name>
    <dbReference type="NCBI Taxonomy" id="10195"/>
    <lineage>
        <taxon>Eukaryota</taxon>
        <taxon>Metazoa</taxon>
        <taxon>Spiralia</taxon>
        <taxon>Gnathifera</taxon>
        <taxon>Rotifera</taxon>
        <taxon>Eurotatoria</taxon>
        <taxon>Monogononta</taxon>
        <taxon>Pseudotrocha</taxon>
        <taxon>Ploima</taxon>
        <taxon>Brachionidae</taxon>
        <taxon>Brachionus</taxon>
    </lineage>
</organism>
<dbReference type="AlphaFoldDB" id="A0A3M7RJR1"/>
<keyword evidence="2" id="KW-1185">Reference proteome</keyword>
<evidence type="ECO:0000313" key="2">
    <source>
        <dbReference type="Proteomes" id="UP000276133"/>
    </source>
</evidence>
<sequence>MAYVDSGNLNFLFFTIFTNFSNQWKKPTVLCDKKINTEYATLIKKASVTFYLDDFFIKLVTKKFQSENIMIQNKLIN</sequence>
<dbReference type="Proteomes" id="UP000276133">
    <property type="component" value="Unassembled WGS sequence"/>
</dbReference>
<reference evidence="1 2" key="1">
    <citation type="journal article" date="2018" name="Sci. Rep.">
        <title>Genomic signatures of local adaptation to the degree of environmental predictability in rotifers.</title>
        <authorList>
            <person name="Franch-Gras L."/>
            <person name="Hahn C."/>
            <person name="Garcia-Roger E.M."/>
            <person name="Carmona M.J."/>
            <person name="Serra M."/>
            <person name="Gomez A."/>
        </authorList>
    </citation>
    <scope>NUCLEOTIDE SEQUENCE [LARGE SCALE GENOMIC DNA]</scope>
    <source>
        <strain evidence="1">HYR1</strain>
    </source>
</reference>